<dbReference type="Proteomes" id="UP001055879">
    <property type="component" value="Linkage Group LG07"/>
</dbReference>
<name>A0ACB9B0R3_ARCLA</name>
<evidence type="ECO:0000313" key="2">
    <source>
        <dbReference type="Proteomes" id="UP001055879"/>
    </source>
</evidence>
<reference evidence="2" key="1">
    <citation type="journal article" date="2022" name="Mol. Ecol. Resour.">
        <title>The genomes of chicory, endive, great burdock and yacon provide insights into Asteraceae palaeo-polyploidization history and plant inulin production.</title>
        <authorList>
            <person name="Fan W."/>
            <person name="Wang S."/>
            <person name="Wang H."/>
            <person name="Wang A."/>
            <person name="Jiang F."/>
            <person name="Liu H."/>
            <person name="Zhao H."/>
            <person name="Xu D."/>
            <person name="Zhang Y."/>
        </authorList>
    </citation>
    <scope>NUCLEOTIDE SEQUENCE [LARGE SCALE GENOMIC DNA]</scope>
    <source>
        <strain evidence="2">cv. Niubang</strain>
    </source>
</reference>
<comment type="caution">
    <text evidence="1">The sequence shown here is derived from an EMBL/GenBank/DDBJ whole genome shotgun (WGS) entry which is preliminary data.</text>
</comment>
<dbReference type="EMBL" id="CM042053">
    <property type="protein sequence ID" value="KAI3715203.1"/>
    <property type="molecule type" value="Genomic_DNA"/>
</dbReference>
<keyword evidence="2" id="KW-1185">Reference proteome</keyword>
<sequence length="100" mass="11316">MPKCTRLKDAKEHTYVKMPMSTMLKDANEHTSHDTCFAPSVDLKLSRLKHLHEQVDQNHQVPAPTTTVHSRSFKRGVSFRAQASGLDLSKAAKKNQTERC</sequence>
<protein>
    <submittedName>
        <fullName evidence="1">Uncharacterized protein</fullName>
    </submittedName>
</protein>
<organism evidence="1 2">
    <name type="scientific">Arctium lappa</name>
    <name type="common">Greater burdock</name>
    <name type="synonym">Lappa major</name>
    <dbReference type="NCBI Taxonomy" id="4217"/>
    <lineage>
        <taxon>Eukaryota</taxon>
        <taxon>Viridiplantae</taxon>
        <taxon>Streptophyta</taxon>
        <taxon>Embryophyta</taxon>
        <taxon>Tracheophyta</taxon>
        <taxon>Spermatophyta</taxon>
        <taxon>Magnoliopsida</taxon>
        <taxon>eudicotyledons</taxon>
        <taxon>Gunneridae</taxon>
        <taxon>Pentapetalae</taxon>
        <taxon>asterids</taxon>
        <taxon>campanulids</taxon>
        <taxon>Asterales</taxon>
        <taxon>Asteraceae</taxon>
        <taxon>Carduoideae</taxon>
        <taxon>Cardueae</taxon>
        <taxon>Arctiinae</taxon>
        <taxon>Arctium</taxon>
    </lineage>
</organism>
<proteinExistence type="predicted"/>
<evidence type="ECO:0000313" key="1">
    <source>
        <dbReference type="EMBL" id="KAI3715203.1"/>
    </source>
</evidence>
<gene>
    <name evidence="1" type="ORF">L6452_22175</name>
</gene>
<reference evidence="1 2" key="2">
    <citation type="journal article" date="2022" name="Mol. Ecol. Resour.">
        <title>The genomes of chicory, endive, great burdock and yacon provide insights into Asteraceae paleo-polyploidization history and plant inulin production.</title>
        <authorList>
            <person name="Fan W."/>
            <person name="Wang S."/>
            <person name="Wang H."/>
            <person name="Wang A."/>
            <person name="Jiang F."/>
            <person name="Liu H."/>
            <person name="Zhao H."/>
            <person name="Xu D."/>
            <person name="Zhang Y."/>
        </authorList>
    </citation>
    <scope>NUCLEOTIDE SEQUENCE [LARGE SCALE GENOMIC DNA]</scope>
    <source>
        <strain evidence="2">cv. Niubang</strain>
    </source>
</reference>
<accession>A0ACB9B0R3</accession>